<dbReference type="Pfam" id="PF01471">
    <property type="entry name" value="PG_binding_1"/>
    <property type="match status" value="2"/>
</dbReference>
<protein>
    <submittedName>
        <fullName evidence="2">Unannotated protein</fullName>
    </submittedName>
</protein>
<accession>A0A6J7D1C5</accession>
<dbReference type="InterPro" id="IPR002477">
    <property type="entry name" value="Peptidoglycan-bd-like"/>
</dbReference>
<dbReference type="InterPro" id="IPR036365">
    <property type="entry name" value="PGBD-like_sf"/>
</dbReference>
<dbReference type="InterPro" id="IPR038765">
    <property type="entry name" value="Papain-like_cys_pep_sf"/>
</dbReference>
<reference evidence="2" key="1">
    <citation type="submission" date="2020-05" db="EMBL/GenBank/DDBJ databases">
        <authorList>
            <person name="Chiriac C."/>
            <person name="Salcher M."/>
            <person name="Ghai R."/>
            <person name="Kavagutti S V."/>
        </authorList>
    </citation>
    <scope>NUCLEOTIDE SEQUENCE</scope>
</reference>
<organism evidence="2">
    <name type="scientific">freshwater metagenome</name>
    <dbReference type="NCBI Taxonomy" id="449393"/>
    <lineage>
        <taxon>unclassified sequences</taxon>
        <taxon>metagenomes</taxon>
        <taxon>ecological metagenomes</taxon>
    </lineage>
</organism>
<name>A0A6J7D1C5_9ZZZZ</name>
<dbReference type="EMBL" id="CAFBLQ010000022">
    <property type="protein sequence ID" value="CAB4862684.1"/>
    <property type="molecule type" value="Genomic_DNA"/>
</dbReference>
<dbReference type="SUPFAM" id="SSF47090">
    <property type="entry name" value="PGBD-like"/>
    <property type="match status" value="2"/>
</dbReference>
<feature type="domain" description="Peptidoglycan binding-like" evidence="1">
    <location>
        <begin position="154"/>
        <end position="204"/>
    </location>
</feature>
<dbReference type="Gene3D" id="3.90.1720.10">
    <property type="entry name" value="endopeptidase domain like (from Nostoc punctiforme)"/>
    <property type="match status" value="1"/>
</dbReference>
<dbReference type="Gene3D" id="1.10.101.10">
    <property type="entry name" value="PGBD-like superfamily/PGBD"/>
    <property type="match status" value="2"/>
</dbReference>
<dbReference type="InterPro" id="IPR036366">
    <property type="entry name" value="PGBDSf"/>
</dbReference>
<feature type="domain" description="Peptidoglycan binding-like" evidence="1">
    <location>
        <begin position="59"/>
        <end position="114"/>
    </location>
</feature>
<dbReference type="AlphaFoldDB" id="A0A6J7D1C5"/>
<dbReference type="SUPFAM" id="SSF54001">
    <property type="entry name" value="Cysteine proteinases"/>
    <property type="match status" value="1"/>
</dbReference>
<gene>
    <name evidence="2" type="ORF">UFOPK3423_00316</name>
</gene>
<sequence length="425" mass="44760">MSSTRHIALPLAVVLSGVFALSAPGQAATTGAVSPDAAGKVTGASVPTIRARVLRPGANGDDVRALQQLLNAIGFKVAVNGQYLSETATAVQHFQFVARIDTSGIAGPKTLNALREAARGPRGVEASGGLSFGKQAAPRAKLGDRIPVVTGMSGRDIRELQDWLRRARVRGAPRPSGEFSAKTRIAVRRFERSVARRADGVLDAGDIYELRTRVGGSAAPGDLGDPMESLPAPELAPGDRAKLASDGTAIAPENAPDEIKQIIAAGNRIARKPYLWGGGHGRWEDAGYDCSGSVSYALRGAGLMTSPLPSYDFFDWGKPGAGQWVTIYTNSGHMYMVVAGLRFDTSGRGPHGSRWQKALRSNSGFRVRHPDGLCPPRSAVFGRATPAFGLPAVALLREALLAGRARGCGRVPGRSHRERPGEPLA</sequence>
<evidence type="ECO:0000313" key="2">
    <source>
        <dbReference type="EMBL" id="CAB4862684.1"/>
    </source>
</evidence>
<evidence type="ECO:0000259" key="1">
    <source>
        <dbReference type="Pfam" id="PF01471"/>
    </source>
</evidence>
<proteinExistence type="predicted"/>